<keyword evidence="8" id="KW-1185">Reference proteome</keyword>
<dbReference type="AlphaFoldDB" id="A0A1Z4LZC6"/>
<dbReference type="InterPro" id="IPR051533">
    <property type="entry name" value="WaaL-like"/>
</dbReference>
<dbReference type="OrthoDB" id="4391260at2"/>
<feature type="transmembrane region" description="Helical" evidence="5">
    <location>
        <begin position="12"/>
        <end position="33"/>
    </location>
</feature>
<keyword evidence="2 5" id="KW-0812">Transmembrane</keyword>
<keyword evidence="3 5" id="KW-1133">Transmembrane helix</keyword>
<gene>
    <name evidence="7" type="ORF">NIES267_61060</name>
</gene>
<comment type="subcellular location">
    <subcellularLocation>
        <location evidence="1">Membrane</location>
        <topology evidence="1">Multi-pass membrane protein</topology>
    </subcellularLocation>
</comment>
<dbReference type="PANTHER" id="PTHR37422">
    <property type="entry name" value="TEICHURONIC ACID BIOSYNTHESIS PROTEIN TUAE"/>
    <property type="match status" value="1"/>
</dbReference>
<feature type="transmembrane region" description="Helical" evidence="5">
    <location>
        <begin position="129"/>
        <end position="150"/>
    </location>
</feature>
<feature type="transmembrane region" description="Helical" evidence="5">
    <location>
        <begin position="330"/>
        <end position="351"/>
    </location>
</feature>
<reference evidence="7 8" key="1">
    <citation type="submission" date="2017-06" db="EMBL/GenBank/DDBJ databases">
        <title>Genome sequencing of cyanobaciteial culture collection at National Institute for Environmental Studies (NIES).</title>
        <authorList>
            <person name="Hirose Y."/>
            <person name="Shimura Y."/>
            <person name="Fujisawa T."/>
            <person name="Nakamura Y."/>
            <person name="Kawachi M."/>
        </authorList>
    </citation>
    <scope>NUCLEOTIDE SEQUENCE [LARGE SCALE GENOMIC DNA]</scope>
    <source>
        <strain evidence="7 8">NIES-267</strain>
    </source>
</reference>
<feature type="transmembrane region" description="Helical" evidence="5">
    <location>
        <begin position="244"/>
        <end position="268"/>
    </location>
</feature>
<dbReference type="InterPro" id="IPR007016">
    <property type="entry name" value="O-antigen_ligase-rel_domated"/>
</dbReference>
<evidence type="ECO:0000256" key="4">
    <source>
        <dbReference type="ARBA" id="ARBA00023136"/>
    </source>
</evidence>
<feature type="transmembrane region" description="Helical" evidence="5">
    <location>
        <begin position="194"/>
        <end position="210"/>
    </location>
</feature>
<keyword evidence="4 5" id="KW-0472">Membrane</keyword>
<feature type="domain" description="O-antigen ligase-related" evidence="6">
    <location>
        <begin position="199"/>
        <end position="342"/>
    </location>
</feature>
<organism evidence="7 8">
    <name type="scientific">Calothrix parasitica NIES-267</name>
    <dbReference type="NCBI Taxonomy" id="1973488"/>
    <lineage>
        <taxon>Bacteria</taxon>
        <taxon>Bacillati</taxon>
        <taxon>Cyanobacteriota</taxon>
        <taxon>Cyanophyceae</taxon>
        <taxon>Nostocales</taxon>
        <taxon>Calotrichaceae</taxon>
        <taxon>Calothrix</taxon>
    </lineage>
</organism>
<accession>A0A1Z4LZC6</accession>
<feature type="transmembrane region" description="Helical" evidence="5">
    <location>
        <begin position="216"/>
        <end position="232"/>
    </location>
</feature>
<dbReference type="Pfam" id="PF04932">
    <property type="entry name" value="Wzy_C"/>
    <property type="match status" value="1"/>
</dbReference>
<evidence type="ECO:0000313" key="7">
    <source>
        <dbReference type="EMBL" id="BAY86596.1"/>
    </source>
</evidence>
<feature type="transmembrane region" description="Helical" evidence="5">
    <location>
        <begin position="45"/>
        <end position="66"/>
    </location>
</feature>
<evidence type="ECO:0000256" key="5">
    <source>
        <dbReference type="SAM" id="Phobius"/>
    </source>
</evidence>
<sequence>MRKLLLFAEEAFAVASLLLYSGGPLTVILSGGANEGDDSGETNTSLILIFFFLNYIVTFFLLVLRWKKVIKVMRKEKIIVLLVGIAAFSFMWSSLPKKTITRGIAIVGTSLFGLYLASRYTIKEQLKLLVYMYGIAVVFSFVFIAAIPKYGIMAGIHEGRWRGIYNHKNTLGKVIAPGLVVFLLSAFDSKKYSWLFWMAFSLAFILLVRSSSTTSLINGICLIAVSISFRVFRWRDNLMVPSTITIASLGAIFYIIVSVTTEAILTALGKDTTLTGRGDMWPYIFDMIWKKPVLGYGFGAFWYGPDTPSFFIWRVTGWKPPNSHNGFLDLWLQIGLLGLGTYVFGFLAITLPRAFYWVRTTTTSEGFWPLTYMTYMLLANISETTLMIQNDLFWVLYVAVAFSVQMSPKSHKLSAI</sequence>
<dbReference type="GO" id="GO:0016020">
    <property type="term" value="C:membrane"/>
    <property type="evidence" value="ECO:0007669"/>
    <property type="project" value="UniProtKB-SubCell"/>
</dbReference>
<name>A0A1Z4LZC6_9CYAN</name>
<proteinExistence type="predicted"/>
<dbReference type="EMBL" id="AP018227">
    <property type="protein sequence ID" value="BAY86596.1"/>
    <property type="molecule type" value="Genomic_DNA"/>
</dbReference>
<dbReference type="Proteomes" id="UP000218418">
    <property type="component" value="Chromosome"/>
</dbReference>
<dbReference type="PANTHER" id="PTHR37422:SF17">
    <property type="entry name" value="O-ANTIGEN LIGASE"/>
    <property type="match status" value="1"/>
</dbReference>
<evidence type="ECO:0000256" key="1">
    <source>
        <dbReference type="ARBA" id="ARBA00004141"/>
    </source>
</evidence>
<evidence type="ECO:0000256" key="2">
    <source>
        <dbReference type="ARBA" id="ARBA00022692"/>
    </source>
</evidence>
<feature type="transmembrane region" description="Helical" evidence="5">
    <location>
        <begin position="100"/>
        <end position="117"/>
    </location>
</feature>
<evidence type="ECO:0000256" key="3">
    <source>
        <dbReference type="ARBA" id="ARBA00022989"/>
    </source>
</evidence>
<evidence type="ECO:0000259" key="6">
    <source>
        <dbReference type="Pfam" id="PF04932"/>
    </source>
</evidence>
<evidence type="ECO:0000313" key="8">
    <source>
        <dbReference type="Proteomes" id="UP000218418"/>
    </source>
</evidence>
<feature type="transmembrane region" description="Helical" evidence="5">
    <location>
        <begin position="78"/>
        <end position="94"/>
    </location>
</feature>
<protein>
    <submittedName>
        <fullName evidence="7">O-antigen polymerase</fullName>
    </submittedName>
</protein>